<dbReference type="SUPFAM" id="SSF46689">
    <property type="entry name" value="Homeodomain-like"/>
    <property type="match status" value="1"/>
</dbReference>
<dbReference type="GO" id="GO:0008289">
    <property type="term" value="F:lipid binding"/>
    <property type="evidence" value="ECO:0007669"/>
    <property type="project" value="InterPro"/>
</dbReference>
<evidence type="ECO:0000313" key="16">
    <source>
        <dbReference type="Proteomes" id="UP000188354"/>
    </source>
</evidence>
<feature type="domain" description="Homeobox" evidence="13">
    <location>
        <begin position="21"/>
        <end position="81"/>
    </location>
</feature>
<dbReference type="InterPro" id="IPR042160">
    <property type="entry name" value="HD-Zip_IV"/>
</dbReference>
<dbReference type="GO" id="GO:0003677">
    <property type="term" value="F:DNA binding"/>
    <property type="evidence" value="ECO:0007669"/>
    <property type="project" value="UniProtKB-UniRule"/>
</dbReference>
<keyword evidence="16" id="KW-1185">Reference proteome</keyword>
<evidence type="ECO:0000256" key="12">
    <source>
        <dbReference type="SAM" id="MobiDB-lite"/>
    </source>
</evidence>
<feature type="domain" description="START" evidence="14">
    <location>
        <begin position="219"/>
        <end position="454"/>
    </location>
</feature>
<dbReference type="Pfam" id="PF01852">
    <property type="entry name" value="START"/>
    <property type="match status" value="1"/>
</dbReference>
<evidence type="ECO:0008006" key="17">
    <source>
        <dbReference type="Google" id="ProtNLM"/>
    </source>
</evidence>
<dbReference type="SUPFAM" id="SSF55961">
    <property type="entry name" value="Bet v1-like"/>
    <property type="match status" value="2"/>
</dbReference>
<dbReference type="PANTHER" id="PTHR45654:SF9">
    <property type="entry name" value="HOMEOBOX-LEUCINE ZIPPER PROTEIN HDG10-RELATED"/>
    <property type="match status" value="1"/>
</dbReference>
<dbReference type="GO" id="GO:0000981">
    <property type="term" value="F:DNA-binding transcription factor activity, RNA polymerase II-specific"/>
    <property type="evidence" value="ECO:0007669"/>
    <property type="project" value="InterPro"/>
</dbReference>
<dbReference type="CDD" id="cd08875">
    <property type="entry name" value="START_ArGLABRA2_like"/>
    <property type="match status" value="1"/>
</dbReference>
<evidence type="ECO:0000256" key="10">
    <source>
        <dbReference type="RuleBase" id="RU000682"/>
    </source>
</evidence>
<sequence length="683" mass="76677">MDSSNGGANGCGNKDNQISLRRERPSYKRLSPKQVDILEKFMKECPHPDESQRLQLAAEVGIEPKQIKFWFQNKRTQMKNQHEKEDNNALRIENDNIRNENREIRELLKNILCPFCGGPLCREDEHEQYIQTMLLENDVLKAKYESVYNFLSSYLGNQMSQPELHALLSATLGSSSYAPALGNSANQAIDQVPIQNQNFPSQFVSGDMLLPEVSTILSTDMHKALMIKVATAAMDELVKLLHINEPVWINSSTWDGKFIISLEDYEKLFPITTHFKGPNIRVESSKGITVVNMSGLNLIDMFLNSDKWVNCFPTIVTKAKTLHVVDNGLSESRSGALKMMYGKMHTTSPLVPAREFCFLRHCQQIALDKWVIMDVSFDPFGGNNPISHCWRHPSGCMIQEMNTACSMITWVEHVEVDDKIQTHPLFNDLVCSSVAFGAERWLQELKRMCERLALYYIEMIPSHDIRGDKLEFPQLSSERNGGIKVSCRKSIEPGQPNGIIVTAISSLWLPLPYQQVYNFFTDDTKRFQWDVLSYGSMIHKIAQISTRNQPENSISIIQPFVPTENMVILQENFTDSTGSYFIYAPLDVASSNVAIKGEDSTLIPILPSGFVICGDGKPNATFGASSSRYAERSGSLLTIAFQTLVCSLPGIVNLDMGSVSKVNAVLTSTIEKIKIALNCTSVE</sequence>
<comment type="similarity">
    <text evidence="2">Belongs to the HD-ZIP homeobox family. Class IV subfamily.</text>
</comment>
<accession>A0A4P1QW16</accession>
<dbReference type="Pfam" id="PF00046">
    <property type="entry name" value="Homeodomain"/>
    <property type="match status" value="1"/>
</dbReference>
<dbReference type="InterPro" id="IPR057993">
    <property type="entry name" value="HD-Zip_IV_C"/>
</dbReference>
<evidence type="ECO:0000256" key="11">
    <source>
        <dbReference type="SAM" id="Coils"/>
    </source>
</evidence>
<keyword evidence="3" id="KW-0805">Transcription regulation</keyword>
<proteinExistence type="inferred from homology"/>
<dbReference type="PROSITE" id="PS50848">
    <property type="entry name" value="START"/>
    <property type="match status" value="1"/>
</dbReference>
<dbReference type="Gramene" id="OIV95987">
    <property type="protein sequence ID" value="OIV95987"/>
    <property type="gene ID" value="TanjilG_27091"/>
</dbReference>
<feature type="DNA-binding region" description="Homeobox" evidence="9">
    <location>
        <begin position="23"/>
        <end position="82"/>
    </location>
</feature>
<protein>
    <recommendedName>
        <fullName evidence="17">Homeobox domain-containing protein</fullName>
    </recommendedName>
</protein>
<keyword evidence="8 9" id="KW-0539">Nucleus</keyword>
<dbReference type="InterPro" id="IPR009057">
    <property type="entry name" value="Homeodomain-like_sf"/>
</dbReference>
<reference evidence="15 16" key="1">
    <citation type="journal article" date="2017" name="Plant Biotechnol. J.">
        <title>A comprehensive draft genome sequence for lupin (Lupinus angustifolius), an emerging health food: insights into plant-microbe interactions and legume evolution.</title>
        <authorList>
            <person name="Hane J.K."/>
            <person name="Ming Y."/>
            <person name="Kamphuis L.G."/>
            <person name="Nelson M.N."/>
            <person name="Garg G."/>
            <person name="Atkins C.A."/>
            <person name="Bayer P.E."/>
            <person name="Bravo A."/>
            <person name="Bringans S."/>
            <person name="Cannon S."/>
            <person name="Edwards D."/>
            <person name="Foley R."/>
            <person name="Gao L.L."/>
            <person name="Harrison M.J."/>
            <person name="Huang W."/>
            <person name="Hurgobin B."/>
            <person name="Li S."/>
            <person name="Liu C.W."/>
            <person name="McGrath A."/>
            <person name="Morahan G."/>
            <person name="Murray J."/>
            <person name="Weller J."/>
            <person name="Jian J."/>
            <person name="Singh K.B."/>
        </authorList>
    </citation>
    <scope>NUCLEOTIDE SEQUENCE [LARGE SCALE GENOMIC DNA]</scope>
    <source>
        <strain evidence="16">cv. Tanjil</strain>
        <tissue evidence="15">Whole plant</tissue>
    </source>
</reference>
<dbReference type="SMART" id="SM00389">
    <property type="entry name" value="HOX"/>
    <property type="match status" value="1"/>
</dbReference>
<dbReference type="Proteomes" id="UP000188354">
    <property type="component" value="Chromosome LG16"/>
</dbReference>
<evidence type="ECO:0000256" key="7">
    <source>
        <dbReference type="ARBA" id="ARBA00023163"/>
    </source>
</evidence>
<comment type="subcellular location">
    <subcellularLocation>
        <location evidence="1 9 10">Nucleus</location>
    </subcellularLocation>
</comment>
<dbReference type="InterPro" id="IPR002913">
    <property type="entry name" value="START_lipid-bd_dom"/>
</dbReference>
<keyword evidence="4 11" id="KW-0175">Coiled coil</keyword>
<dbReference type="STRING" id="3871.A0A4P1QW16"/>
<evidence type="ECO:0000259" key="14">
    <source>
        <dbReference type="PROSITE" id="PS50848"/>
    </source>
</evidence>
<evidence type="ECO:0000256" key="8">
    <source>
        <dbReference type="ARBA" id="ARBA00023242"/>
    </source>
</evidence>
<dbReference type="EMBL" id="CM007376">
    <property type="protein sequence ID" value="OIV95987.1"/>
    <property type="molecule type" value="Genomic_DNA"/>
</dbReference>
<dbReference type="PROSITE" id="PS50071">
    <property type="entry name" value="HOMEOBOX_2"/>
    <property type="match status" value="1"/>
</dbReference>
<keyword evidence="6 9" id="KW-0371">Homeobox</keyword>
<dbReference type="InterPro" id="IPR017970">
    <property type="entry name" value="Homeobox_CS"/>
</dbReference>
<feature type="coiled-coil region" evidence="11">
    <location>
        <begin position="80"/>
        <end position="110"/>
    </location>
</feature>
<evidence type="ECO:0000256" key="5">
    <source>
        <dbReference type="ARBA" id="ARBA00023125"/>
    </source>
</evidence>
<keyword evidence="7" id="KW-0804">Transcription</keyword>
<evidence type="ECO:0000256" key="2">
    <source>
        <dbReference type="ARBA" id="ARBA00006789"/>
    </source>
</evidence>
<dbReference type="AlphaFoldDB" id="A0A4P1QW16"/>
<evidence type="ECO:0000256" key="4">
    <source>
        <dbReference type="ARBA" id="ARBA00023054"/>
    </source>
</evidence>
<evidence type="ECO:0000256" key="1">
    <source>
        <dbReference type="ARBA" id="ARBA00004123"/>
    </source>
</evidence>
<dbReference type="Pfam" id="PF25797">
    <property type="entry name" value="PDF2_C"/>
    <property type="match status" value="1"/>
</dbReference>
<dbReference type="InterPro" id="IPR001356">
    <property type="entry name" value="HD"/>
</dbReference>
<feature type="region of interest" description="Disordered" evidence="12">
    <location>
        <begin position="1"/>
        <end position="26"/>
    </location>
</feature>
<dbReference type="Gene3D" id="3.30.530.20">
    <property type="match status" value="1"/>
</dbReference>
<name>A0A4P1QW16_LUPAN</name>
<evidence type="ECO:0000259" key="13">
    <source>
        <dbReference type="PROSITE" id="PS50071"/>
    </source>
</evidence>
<dbReference type="InterPro" id="IPR023393">
    <property type="entry name" value="START-like_dom_sf"/>
</dbReference>
<dbReference type="GO" id="GO:0005634">
    <property type="term" value="C:nucleus"/>
    <property type="evidence" value="ECO:0007669"/>
    <property type="project" value="UniProtKB-SubCell"/>
</dbReference>
<dbReference type="Gene3D" id="1.10.10.60">
    <property type="entry name" value="Homeodomain-like"/>
    <property type="match status" value="1"/>
</dbReference>
<dbReference type="CDD" id="cd00086">
    <property type="entry name" value="homeodomain"/>
    <property type="match status" value="1"/>
</dbReference>
<evidence type="ECO:0000256" key="9">
    <source>
        <dbReference type="PROSITE-ProRule" id="PRU00108"/>
    </source>
</evidence>
<dbReference type="FunFam" id="1.10.10.60:FF:000229">
    <property type="entry name" value="Homeobox-leucine zipper protein HDG1"/>
    <property type="match status" value="1"/>
</dbReference>
<evidence type="ECO:0000256" key="6">
    <source>
        <dbReference type="ARBA" id="ARBA00023155"/>
    </source>
</evidence>
<dbReference type="PANTHER" id="PTHR45654">
    <property type="entry name" value="HOMEOBOX-LEUCINE ZIPPER PROTEIN MERISTEM L1"/>
    <property type="match status" value="1"/>
</dbReference>
<dbReference type="SMART" id="SM00234">
    <property type="entry name" value="START"/>
    <property type="match status" value="1"/>
</dbReference>
<evidence type="ECO:0000256" key="3">
    <source>
        <dbReference type="ARBA" id="ARBA00023015"/>
    </source>
</evidence>
<gene>
    <name evidence="15" type="ORF">TanjilG_27091</name>
</gene>
<keyword evidence="5 9" id="KW-0238">DNA-binding</keyword>
<evidence type="ECO:0000313" key="15">
    <source>
        <dbReference type="EMBL" id="OIV95987.1"/>
    </source>
</evidence>
<dbReference type="PROSITE" id="PS00027">
    <property type="entry name" value="HOMEOBOX_1"/>
    <property type="match status" value="1"/>
</dbReference>
<organism evidence="15 16">
    <name type="scientific">Lupinus angustifolius</name>
    <name type="common">Narrow-leaved blue lupine</name>
    <dbReference type="NCBI Taxonomy" id="3871"/>
    <lineage>
        <taxon>Eukaryota</taxon>
        <taxon>Viridiplantae</taxon>
        <taxon>Streptophyta</taxon>
        <taxon>Embryophyta</taxon>
        <taxon>Tracheophyta</taxon>
        <taxon>Spermatophyta</taxon>
        <taxon>Magnoliopsida</taxon>
        <taxon>eudicotyledons</taxon>
        <taxon>Gunneridae</taxon>
        <taxon>Pentapetalae</taxon>
        <taxon>rosids</taxon>
        <taxon>fabids</taxon>
        <taxon>Fabales</taxon>
        <taxon>Fabaceae</taxon>
        <taxon>Papilionoideae</taxon>
        <taxon>50 kb inversion clade</taxon>
        <taxon>genistoids sensu lato</taxon>
        <taxon>core genistoids</taxon>
        <taxon>Genisteae</taxon>
        <taxon>Lupinus</taxon>
    </lineage>
</organism>